<dbReference type="AlphaFoldDB" id="A0A934VS28"/>
<evidence type="ECO:0000256" key="1">
    <source>
        <dbReference type="SAM" id="Phobius"/>
    </source>
</evidence>
<keyword evidence="1" id="KW-1133">Transmembrane helix</keyword>
<dbReference type="EMBL" id="JAENIL010000066">
    <property type="protein sequence ID" value="MBK1880012.1"/>
    <property type="molecule type" value="Genomic_DNA"/>
</dbReference>
<dbReference type="InterPro" id="IPR038678">
    <property type="entry name" value="Spondin_N_sf"/>
</dbReference>
<gene>
    <name evidence="3" type="ORF">JIN87_24220</name>
</gene>
<proteinExistence type="predicted"/>
<dbReference type="RefSeq" id="WP_200358493.1">
    <property type="nucleotide sequence ID" value="NZ_JAENIL010000066.1"/>
</dbReference>
<protein>
    <submittedName>
        <fullName evidence="3">Spondin domain-containing protein</fullName>
    </submittedName>
</protein>
<evidence type="ECO:0000313" key="3">
    <source>
        <dbReference type="EMBL" id="MBK1880012.1"/>
    </source>
</evidence>
<dbReference type="NCBIfam" id="NF038123">
    <property type="entry name" value="NF038123_dom"/>
    <property type="match status" value="1"/>
</dbReference>
<comment type="caution">
    <text evidence="3">The sequence shown here is derived from an EMBL/GenBank/DDBJ whole genome shotgun (WGS) entry which is preliminary data.</text>
</comment>
<keyword evidence="1" id="KW-0472">Membrane</keyword>
<feature type="transmembrane region" description="Helical" evidence="1">
    <location>
        <begin position="251"/>
        <end position="267"/>
    </location>
</feature>
<dbReference type="Gene3D" id="2.60.40.2130">
    <property type="entry name" value="F-spondin domain"/>
    <property type="match status" value="1"/>
</dbReference>
<evidence type="ECO:0000256" key="2">
    <source>
        <dbReference type="SAM" id="SignalP"/>
    </source>
</evidence>
<feature type="chain" id="PRO_5037532180" evidence="2">
    <location>
        <begin position="30"/>
        <end position="276"/>
    </location>
</feature>
<reference evidence="3" key="1">
    <citation type="submission" date="2021-01" db="EMBL/GenBank/DDBJ databases">
        <title>Modified the classification status of verrucomicrobia.</title>
        <authorList>
            <person name="Feng X."/>
        </authorList>
    </citation>
    <scope>NUCLEOTIDE SEQUENCE</scope>
    <source>
        <strain evidence="3">KCTC 13126</strain>
    </source>
</reference>
<dbReference type="Proteomes" id="UP000617628">
    <property type="component" value="Unassembled WGS sequence"/>
</dbReference>
<organism evidence="3 4">
    <name type="scientific">Pelagicoccus mobilis</name>
    <dbReference type="NCBI Taxonomy" id="415221"/>
    <lineage>
        <taxon>Bacteria</taxon>
        <taxon>Pseudomonadati</taxon>
        <taxon>Verrucomicrobiota</taxon>
        <taxon>Opitutia</taxon>
        <taxon>Puniceicoccales</taxon>
        <taxon>Pelagicoccaceae</taxon>
        <taxon>Pelagicoccus</taxon>
    </lineage>
</organism>
<keyword evidence="2" id="KW-0732">Signal</keyword>
<name>A0A934VS28_9BACT</name>
<keyword evidence="4" id="KW-1185">Reference proteome</keyword>
<accession>A0A934VS28</accession>
<dbReference type="InterPro" id="IPR009465">
    <property type="entry name" value="Spondin_N"/>
</dbReference>
<feature type="signal peptide" evidence="2">
    <location>
        <begin position="1"/>
        <end position="29"/>
    </location>
</feature>
<sequence length="276" mass="29221">MHTHKNSLTRAALRGIVAAFCLAGASAHAITVKVKVENVSQTDGLWFTPVFFGFHNGSFDTFDAGLTAPGPIEDIAEGGVVDGLVNDADAAGIKNHVLADDASEAGGPPVLFSPGESAYFTTTLDSLSNRYLSFASMLLPSNDAFFGNPNPTQYELFDVFGNFKHGFQIDLFGSDIWDAGTEQNDFLGAPLSSLMGTSTETMGSVQLLGQSGLNEFSGRGLAVGGNLSDSLYVDDQIARISVQQVPDSTQYIGFLGAFAIIGFRLLAKKRMGKEDA</sequence>
<evidence type="ECO:0000313" key="4">
    <source>
        <dbReference type="Proteomes" id="UP000617628"/>
    </source>
</evidence>
<keyword evidence="1" id="KW-0812">Transmembrane</keyword>